<name>A0AAN6VSL9_9PEZI</name>
<dbReference type="AlphaFoldDB" id="A0AAN6VSL9"/>
<evidence type="ECO:0000313" key="2">
    <source>
        <dbReference type="Proteomes" id="UP001302745"/>
    </source>
</evidence>
<sequence length="557" mass="63777">MAFEMVRFNGRYYIEDTTPPMEDMDDQDWDFDVETAGQEVLDSIPSRGYRKWLKQMRTKYAAKQRYFDRYVFPISGAPHDPTPSRRQEFIQLPSELPQAPWGPFNLIINLDREVFTVNYDAHYKLGDIPRDNGVWDLVFPGAHHESRLAFPALELPERVEGIGYASRTVTPRSCIEDPREHWLVRVLAEVINKFATTIRQFGREWAPGSFPFRELTFALLWIASGKAKFLSFPRGTCPHRGFELPDRGYFGQDLAGESAPLFEFGSLFHRRGQPSGVSPTETMYWFDDVLISLVLVVDGGAVTAAVAWGLEQGRSNFQLIVMSLFEVVLGEVSTKSDQNSAKDPFVKISDPLQLSPLREEECMSTPRECPDPVKKDIEEHRATCSHFALQQDNRSKTHFYPGFASLIKFLDVAARRCSAVKSTGMLPAEMYCKILDHVDYPTWRTCLTVSPAFRSYCLLKCRIDDRWRIVPGPARYDTPFFSFDVEDRHTMQTIPLKETKYQRGDHGNPVFNWMPIVGAEPRALMVNVVLDYQEDWGDVAGEIDREEDVTDVSDESE</sequence>
<dbReference type="EMBL" id="MU856865">
    <property type="protein sequence ID" value="KAK4156574.1"/>
    <property type="molecule type" value="Genomic_DNA"/>
</dbReference>
<keyword evidence="2" id="KW-1185">Reference proteome</keyword>
<evidence type="ECO:0000313" key="1">
    <source>
        <dbReference type="EMBL" id="KAK4156574.1"/>
    </source>
</evidence>
<reference evidence="1" key="1">
    <citation type="journal article" date="2023" name="Mol. Phylogenet. Evol.">
        <title>Genome-scale phylogeny and comparative genomics of the fungal order Sordariales.</title>
        <authorList>
            <person name="Hensen N."/>
            <person name="Bonometti L."/>
            <person name="Westerberg I."/>
            <person name="Brannstrom I.O."/>
            <person name="Guillou S."/>
            <person name="Cros-Aarteil S."/>
            <person name="Calhoun S."/>
            <person name="Haridas S."/>
            <person name="Kuo A."/>
            <person name="Mondo S."/>
            <person name="Pangilinan J."/>
            <person name="Riley R."/>
            <person name="LaButti K."/>
            <person name="Andreopoulos B."/>
            <person name="Lipzen A."/>
            <person name="Chen C."/>
            <person name="Yan M."/>
            <person name="Daum C."/>
            <person name="Ng V."/>
            <person name="Clum A."/>
            <person name="Steindorff A."/>
            <person name="Ohm R.A."/>
            <person name="Martin F."/>
            <person name="Silar P."/>
            <person name="Natvig D.O."/>
            <person name="Lalanne C."/>
            <person name="Gautier V."/>
            <person name="Ament-Velasquez S.L."/>
            <person name="Kruys A."/>
            <person name="Hutchinson M.I."/>
            <person name="Powell A.J."/>
            <person name="Barry K."/>
            <person name="Miller A.N."/>
            <person name="Grigoriev I.V."/>
            <person name="Debuchy R."/>
            <person name="Gladieux P."/>
            <person name="Hiltunen Thoren M."/>
            <person name="Johannesson H."/>
        </authorList>
    </citation>
    <scope>NUCLEOTIDE SEQUENCE</scope>
    <source>
        <strain evidence="1">CBS 538.74</strain>
    </source>
</reference>
<gene>
    <name evidence="1" type="ORF">C8A00DRAFT_30540</name>
</gene>
<dbReference type="Proteomes" id="UP001302745">
    <property type="component" value="Unassembled WGS sequence"/>
</dbReference>
<reference evidence="1" key="2">
    <citation type="submission" date="2023-05" db="EMBL/GenBank/DDBJ databases">
        <authorList>
            <consortium name="Lawrence Berkeley National Laboratory"/>
            <person name="Steindorff A."/>
            <person name="Hensen N."/>
            <person name="Bonometti L."/>
            <person name="Westerberg I."/>
            <person name="Brannstrom I.O."/>
            <person name="Guillou S."/>
            <person name="Cros-Aarteil S."/>
            <person name="Calhoun S."/>
            <person name="Haridas S."/>
            <person name="Kuo A."/>
            <person name="Mondo S."/>
            <person name="Pangilinan J."/>
            <person name="Riley R."/>
            <person name="Labutti K."/>
            <person name="Andreopoulos B."/>
            <person name="Lipzen A."/>
            <person name="Chen C."/>
            <person name="Yanf M."/>
            <person name="Daum C."/>
            <person name="Ng V."/>
            <person name="Clum A."/>
            <person name="Ohm R."/>
            <person name="Martin F."/>
            <person name="Silar P."/>
            <person name="Natvig D."/>
            <person name="Lalanne C."/>
            <person name="Gautier V."/>
            <person name="Ament-Velasquez S.L."/>
            <person name="Kruys A."/>
            <person name="Hutchinson M.I."/>
            <person name="Powell A.J."/>
            <person name="Barry K."/>
            <person name="Miller A.N."/>
            <person name="Grigoriev I.V."/>
            <person name="Debuchy R."/>
            <person name="Gladieux P."/>
            <person name="Thoren M.H."/>
            <person name="Johannesson H."/>
        </authorList>
    </citation>
    <scope>NUCLEOTIDE SEQUENCE</scope>
    <source>
        <strain evidence="1">CBS 538.74</strain>
    </source>
</reference>
<evidence type="ECO:0008006" key="3">
    <source>
        <dbReference type="Google" id="ProtNLM"/>
    </source>
</evidence>
<organism evidence="1 2">
    <name type="scientific">Chaetomidium leptoderma</name>
    <dbReference type="NCBI Taxonomy" id="669021"/>
    <lineage>
        <taxon>Eukaryota</taxon>
        <taxon>Fungi</taxon>
        <taxon>Dikarya</taxon>
        <taxon>Ascomycota</taxon>
        <taxon>Pezizomycotina</taxon>
        <taxon>Sordariomycetes</taxon>
        <taxon>Sordariomycetidae</taxon>
        <taxon>Sordariales</taxon>
        <taxon>Chaetomiaceae</taxon>
        <taxon>Chaetomidium</taxon>
    </lineage>
</organism>
<comment type="caution">
    <text evidence="1">The sequence shown here is derived from an EMBL/GenBank/DDBJ whole genome shotgun (WGS) entry which is preliminary data.</text>
</comment>
<accession>A0AAN6VSL9</accession>
<proteinExistence type="predicted"/>
<protein>
    <recommendedName>
        <fullName evidence="3">F-box domain-containing protein</fullName>
    </recommendedName>
</protein>